<dbReference type="SUPFAM" id="SSF54695">
    <property type="entry name" value="POZ domain"/>
    <property type="match status" value="1"/>
</dbReference>
<accession>A0A8H3G804</accession>
<dbReference type="AlphaFoldDB" id="A0A8H3G804"/>
<dbReference type="EMBL" id="CAJPDT010000102">
    <property type="protein sequence ID" value="CAF9937846.1"/>
    <property type="molecule type" value="Genomic_DNA"/>
</dbReference>
<evidence type="ECO:0000313" key="3">
    <source>
        <dbReference type="Proteomes" id="UP000664534"/>
    </source>
</evidence>
<protein>
    <recommendedName>
        <fullName evidence="1">BTB domain-containing protein</fullName>
    </recommendedName>
</protein>
<gene>
    <name evidence="2" type="ORF">IMSHALPRED_000569</name>
</gene>
<dbReference type="PANTHER" id="PTHR47843">
    <property type="entry name" value="BTB DOMAIN-CONTAINING PROTEIN-RELATED"/>
    <property type="match status" value="1"/>
</dbReference>
<evidence type="ECO:0000259" key="1">
    <source>
        <dbReference type="PROSITE" id="PS50097"/>
    </source>
</evidence>
<dbReference type="InterPro" id="IPR011333">
    <property type="entry name" value="SKP1/BTB/POZ_sf"/>
</dbReference>
<dbReference type="PROSITE" id="PS50097">
    <property type="entry name" value="BTB"/>
    <property type="match status" value="1"/>
</dbReference>
<dbReference type="InterPro" id="IPR000210">
    <property type="entry name" value="BTB/POZ_dom"/>
</dbReference>
<organism evidence="2 3">
    <name type="scientific">Imshaugia aleurites</name>
    <dbReference type="NCBI Taxonomy" id="172621"/>
    <lineage>
        <taxon>Eukaryota</taxon>
        <taxon>Fungi</taxon>
        <taxon>Dikarya</taxon>
        <taxon>Ascomycota</taxon>
        <taxon>Pezizomycotina</taxon>
        <taxon>Lecanoromycetes</taxon>
        <taxon>OSLEUM clade</taxon>
        <taxon>Lecanoromycetidae</taxon>
        <taxon>Lecanorales</taxon>
        <taxon>Lecanorineae</taxon>
        <taxon>Parmeliaceae</taxon>
        <taxon>Imshaugia</taxon>
    </lineage>
</organism>
<reference evidence="2" key="1">
    <citation type="submission" date="2021-03" db="EMBL/GenBank/DDBJ databases">
        <authorList>
            <person name="Tagirdzhanova G."/>
        </authorList>
    </citation>
    <scope>NUCLEOTIDE SEQUENCE</scope>
</reference>
<name>A0A8H3G804_9LECA</name>
<proteinExistence type="predicted"/>
<dbReference type="Proteomes" id="UP000664534">
    <property type="component" value="Unassembled WGS sequence"/>
</dbReference>
<dbReference type="CDD" id="cd18186">
    <property type="entry name" value="BTB_POZ_ZBTB_KLHL-like"/>
    <property type="match status" value="1"/>
</dbReference>
<feature type="domain" description="BTB" evidence="1">
    <location>
        <begin position="9"/>
        <end position="62"/>
    </location>
</feature>
<sequence>MATPAKRNHLTYLFEASPFFKAAFTSDFRENPERTMTLPEDDETIFELFVDWLYHQRYDVPSTPNDPETPCDRFMQPVQLFVLADKYGVRNLKNVIVSQIHSVVKMSSDVPKEATIAYAYEHTSQNSTIRKVLADMMACYVGRNWFERAVNQTWLRDHHDISMDVMVRLAERAEDAYGGPFYRGVPEEYVEEEEESEE</sequence>
<dbReference type="Pfam" id="PF00651">
    <property type="entry name" value="BTB"/>
    <property type="match status" value="1"/>
</dbReference>
<dbReference type="Gene3D" id="3.30.710.10">
    <property type="entry name" value="Potassium Channel Kv1.1, Chain A"/>
    <property type="match status" value="1"/>
</dbReference>
<comment type="caution">
    <text evidence="2">The sequence shown here is derived from an EMBL/GenBank/DDBJ whole genome shotgun (WGS) entry which is preliminary data.</text>
</comment>
<keyword evidence="3" id="KW-1185">Reference proteome</keyword>
<dbReference type="PANTHER" id="PTHR47843:SF2">
    <property type="entry name" value="BTB DOMAIN-CONTAINING PROTEIN"/>
    <property type="match status" value="1"/>
</dbReference>
<evidence type="ECO:0000313" key="2">
    <source>
        <dbReference type="EMBL" id="CAF9937846.1"/>
    </source>
</evidence>
<dbReference type="OrthoDB" id="61370at2759"/>